<accession>A0ACC2UU47</accession>
<protein>
    <submittedName>
        <fullName evidence="1">Uncharacterized protein</fullName>
    </submittedName>
</protein>
<dbReference type="EMBL" id="QTSX02000011">
    <property type="protein sequence ID" value="KAJ9090239.1"/>
    <property type="molecule type" value="Genomic_DNA"/>
</dbReference>
<evidence type="ECO:0000313" key="1">
    <source>
        <dbReference type="EMBL" id="KAJ9090239.1"/>
    </source>
</evidence>
<reference evidence="1" key="1">
    <citation type="submission" date="2022-04" db="EMBL/GenBank/DDBJ databases">
        <title>Genome of the entomopathogenic fungus Entomophthora muscae.</title>
        <authorList>
            <person name="Elya C."/>
            <person name="Lovett B.R."/>
            <person name="Lee E."/>
            <person name="Macias A.M."/>
            <person name="Hajek A.E."/>
            <person name="De Bivort B.L."/>
            <person name="Kasson M.T."/>
            <person name="De Fine Licht H.H."/>
            <person name="Stajich J.E."/>
        </authorList>
    </citation>
    <scope>NUCLEOTIDE SEQUENCE</scope>
    <source>
        <strain evidence="1">Berkeley</strain>
    </source>
</reference>
<evidence type="ECO:0000313" key="2">
    <source>
        <dbReference type="Proteomes" id="UP001165960"/>
    </source>
</evidence>
<sequence length="127" mass="13903">MKFTEAPSLLSLGNLRGSSLGATMFELVQVFWLWDLAGASACRSLIPKKRGQAGPWSMGPAARRNVGSGFESHPWARVSRGNELSILTVIPQLCYCTLLSALDNETSLPKPSKSRNLLSNCLRLERL</sequence>
<organism evidence="1 2">
    <name type="scientific">Entomophthora muscae</name>
    <dbReference type="NCBI Taxonomy" id="34485"/>
    <lineage>
        <taxon>Eukaryota</taxon>
        <taxon>Fungi</taxon>
        <taxon>Fungi incertae sedis</taxon>
        <taxon>Zoopagomycota</taxon>
        <taxon>Entomophthoromycotina</taxon>
        <taxon>Entomophthoromycetes</taxon>
        <taxon>Entomophthorales</taxon>
        <taxon>Entomophthoraceae</taxon>
        <taxon>Entomophthora</taxon>
    </lineage>
</organism>
<proteinExistence type="predicted"/>
<dbReference type="Proteomes" id="UP001165960">
    <property type="component" value="Unassembled WGS sequence"/>
</dbReference>
<name>A0ACC2UU47_9FUNG</name>
<gene>
    <name evidence="1" type="ORF">DSO57_1004491</name>
</gene>
<comment type="caution">
    <text evidence="1">The sequence shown here is derived from an EMBL/GenBank/DDBJ whole genome shotgun (WGS) entry which is preliminary data.</text>
</comment>
<keyword evidence="2" id="KW-1185">Reference proteome</keyword>